<organism evidence="2 3">
    <name type="scientific">Lasiosphaeria ovina</name>
    <dbReference type="NCBI Taxonomy" id="92902"/>
    <lineage>
        <taxon>Eukaryota</taxon>
        <taxon>Fungi</taxon>
        <taxon>Dikarya</taxon>
        <taxon>Ascomycota</taxon>
        <taxon>Pezizomycotina</taxon>
        <taxon>Sordariomycetes</taxon>
        <taxon>Sordariomycetidae</taxon>
        <taxon>Sordariales</taxon>
        <taxon>Lasiosphaeriaceae</taxon>
        <taxon>Lasiosphaeria</taxon>
    </lineage>
</organism>
<keyword evidence="3" id="KW-1185">Reference proteome</keyword>
<reference evidence="2" key="2">
    <citation type="submission" date="2023-06" db="EMBL/GenBank/DDBJ databases">
        <authorList>
            <consortium name="Lawrence Berkeley National Laboratory"/>
            <person name="Haridas S."/>
            <person name="Hensen N."/>
            <person name="Bonometti L."/>
            <person name="Westerberg I."/>
            <person name="Brannstrom I.O."/>
            <person name="Guillou S."/>
            <person name="Cros-Aarteil S."/>
            <person name="Calhoun S."/>
            <person name="Kuo A."/>
            <person name="Mondo S."/>
            <person name="Pangilinan J."/>
            <person name="Riley R."/>
            <person name="Labutti K."/>
            <person name="Andreopoulos B."/>
            <person name="Lipzen A."/>
            <person name="Chen C."/>
            <person name="Yanf M."/>
            <person name="Daum C."/>
            <person name="Ng V."/>
            <person name="Clum A."/>
            <person name="Steindorff A."/>
            <person name="Ohm R."/>
            <person name="Martin F."/>
            <person name="Silar P."/>
            <person name="Natvig D."/>
            <person name="Lalanne C."/>
            <person name="Gautier V."/>
            <person name="Ament-Velasquez S.L."/>
            <person name="Kruys A."/>
            <person name="Hutchinson M.I."/>
            <person name="Powell A.J."/>
            <person name="Barry K."/>
            <person name="Miller A.N."/>
            <person name="Grigoriev I.V."/>
            <person name="Debuchy R."/>
            <person name="Gladieux P."/>
            <person name="Thoren M.H."/>
            <person name="Johannesson H."/>
        </authorList>
    </citation>
    <scope>NUCLEOTIDE SEQUENCE</scope>
    <source>
        <strain evidence="2">CBS 958.72</strain>
    </source>
</reference>
<keyword evidence="1" id="KW-0732">Signal</keyword>
<feature type="signal peptide" evidence="1">
    <location>
        <begin position="1"/>
        <end position="19"/>
    </location>
</feature>
<accession>A0AAE0KMN3</accession>
<dbReference type="AlphaFoldDB" id="A0AAE0KMN3"/>
<comment type="caution">
    <text evidence="2">The sequence shown here is derived from an EMBL/GenBank/DDBJ whole genome shotgun (WGS) entry which is preliminary data.</text>
</comment>
<name>A0AAE0KMN3_9PEZI</name>
<protein>
    <recommendedName>
        <fullName evidence="4">Secreted protein</fullName>
    </recommendedName>
</protein>
<proteinExistence type="predicted"/>
<evidence type="ECO:0000256" key="1">
    <source>
        <dbReference type="SAM" id="SignalP"/>
    </source>
</evidence>
<feature type="chain" id="PRO_5042118353" description="Secreted protein" evidence="1">
    <location>
        <begin position="20"/>
        <end position="86"/>
    </location>
</feature>
<evidence type="ECO:0000313" key="3">
    <source>
        <dbReference type="Proteomes" id="UP001287356"/>
    </source>
</evidence>
<sequence>MLGMMPSLFLSLFRQFLGAWEGWKLLCPFLARDLRVSGLKRVSCDRFATASASGSFIMRPLIIRFFGNDLLLTSRDISSDSLLTSH</sequence>
<evidence type="ECO:0008006" key="4">
    <source>
        <dbReference type="Google" id="ProtNLM"/>
    </source>
</evidence>
<reference evidence="2" key="1">
    <citation type="journal article" date="2023" name="Mol. Phylogenet. Evol.">
        <title>Genome-scale phylogeny and comparative genomics of the fungal order Sordariales.</title>
        <authorList>
            <person name="Hensen N."/>
            <person name="Bonometti L."/>
            <person name="Westerberg I."/>
            <person name="Brannstrom I.O."/>
            <person name="Guillou S."/>
            <person name="Cros-Aarteil S."/>
            <person name="Calhoun S."/>
            <person name="Haridas S."/>
            <person name="Kuo A."/>
            <person name="Mondo S."/>
            <person name="Pangilinan J."/>
            <person name="Riley R."/>
            <person name="LaButti K."/>
            <person name="Andreopoulos B."/>
            <person name="Lipzen A."/>
            <person name="Chen C."/>
            <person name="Yan M."/>
            <person name="Daum C."/>
            <person name="Ng V."/>
            <person name="Clum A."/>
            <person name="Steindorff A."/>
            <person name="Ohm R.A."/>
            <person name="Martin F."/>
            <person name="Silar P."/>
            <person name="Natvig D.O."/>
            <person name="Lalanne C."/>
            <person name="Gautier V."/>
            <person name="Ament-Velasquez S.L."/>
            <person name="Kruys A."/>
            <person name="Hutchinson M.I."/>
            <person name="Powell A.J."/>
            <person name="Barry K."/>
            <person name="Miller A.N."/>
            <person name="Grigoriev I.V."/>
            <person name="Debuchy R."/>
            <person name="Gladieux P."/>
            <person name="Hiltunen Thoren M."/>
            <person name="Johannesson H."/>
        </authorList>
    </citation>
    <scope>NUCLEOTIDE SEQUENCE</scope>
    <source>
        <strain evidence="2">CBS 958.72</strain>
    </source>
</reference>
<evidence type="ECO:0000313" key="2">
    <source>
        <dbReference type="EMBL" id="KAK3379045.1"/>
    </source>
</evidence>
<dbReference type="Proteomes" id="UP001287356">
    <property type="component" value="Unassembled WGS sequence"/>
</dbReference>
<dbReference type="EMBL" id="JAULSN010000002">
    <property type="protein sequence ID" value="KAK3379045.1"/>
    <property type="molecule type" value="Genomic_DNA"/>
</dbReference>
<gene>
    <name evidence="2" type="ORF">B0T24DRAFT_144539</name>
</gene>